<dbReference type="RefSeq" id="WP_104005557.1">
    <property type="nucleotide sequence ID" value="NZ_FNVQ01000007.1"/>
</dbReference>
<dbReference type="InterPro" id="IPR027396">
    <property type="entry name" value="DsrEFH-like"/>
</dbReference>
<evidence type="ECO:0000313" key="1">
    <source>
        <dbReference type="EMBL" id="SEG86070.1"/>
    </source>
</evidence>
<keyword evidence="2" id="KW-1185">Reference proteome</keyword>
<name>A0A1H6DL99_9GAMM</name>
<dbReference type="EMBL" id="FNVQ01000007">
    <property type="protein sequence ID" value="SEG86070.1"/>
    <property type="molecule type" value="Genomic_DNA"/>
</dbReference>
<dbReference type="Gene3D" id="3.40.1260.10">
    <property type="entry name" value="DsrEFH-like"/>
    <property type="match status" value="1"/>
</dbReference>
<dbReference type="GO" id="GO:0005524">
    <property type="term" value="F:ATP binding"/>
    <property type="evidence" value="ECO:0007669"/>
    <property type="project" value="UniProtKB-KW"/>
</dbReference>
<dbReference type="Proteomes" id="UP000236745">
    <property type="component" value="Unassembled WGS sequence"/>
</dbReference>
<reference evidence="1 2" key="1">
    <citation type="submission" date="2016-10" db="EMBL/GenBank/DDBJ databases">
        <authorList>
            <person name="de Groot N.N."/>
        </authorList>
    </citation>
    <scope>NUCLEOTIDE SEQUENCE [LARGE SCALE GENOMIC DNA]</scope>
    <source>
        <strain evidence="1 2">DSM 22012</strain>
    </source>
</reference>
<keyword evidence="1" id="KW-0547">Nucleotide-binding</keyword>
<protein>
    <submittedName>
        <fullName evidence="1">NitT/TauT family transport system ATP-binding protein</fullName>
    </submittedName>
</protein>
<dbReference type="OrthoDB" id="8665200at2"/>
<keyword evidence="1" id="KW-0067">ATP-binding</keyword>
<dbReference type="SUPFAM" id="SSF75169">
    <property type="entry name" value="DsrEFH-like"/>
    <property type="match status" value="1"/>
</dbReference>
<organism evidence="1 2">
    <name type="scientific">Marinobacterium lutimaris</name>
    <dbReference type="NCBI Taxonomy" id="568106"/>
    <lineage>
        <taxon>Bacteria</taxon>
        <taxon>Pseudomonadati</taxon>
        <taxon>Pseudomonadota</taxon>
        <taxon>Gammaproteobacteria</taxon>
        <taxon>Oceanospirillales</taxon>
        <taxon>Oceanospirillaceae</taxon>
        <taxon>Marinobacterium</taxon>
    </lineage>
</organism>
<evidence type="ECO:0000313" key="2">
    <source>
        <dbReference type="Proteomes" id="UP000236745"/>
    </source>
</evidence>
<dbReference type="AlphaFoldDB" id="A0A1H6DL99"/>
<gene>
    <name evidence="1" type="ORF">SAMN05444390_10799</name>
</gene>
<sequence>MAAIKLMIHAPTPEALKRAQNNARNLLKLEDDAEVEIVVNGPAAAVAVLITDAEILPLLVLCRNSLDGQQLQEPEGVRVVAAAVQHLARQQAAGWAYIRA</sequence>
<accession>A0A1H6DL99</accession>
<proteinExistence type="predicted"/>